<dbReference type="Gene3D" id="2.60.40.1240">
    <property type="match status" value="1"/>
</dbReference>
<name>A0A1I2QME1_9LACO</name>
<proteinExistence type="predicted"/>
<sequence length="230" mass="26573">MRKKYTTFTIIALSAFVLAFAFVRNGNFLNDLLPESKASYGKKVKLSKNVRSKRRGDFLEVETDDMKTVKMNESYQNDGVEYRVLSAVSSKKLVNIERTDRKYYYDEKISMDANNNLVGDDSYVTLEILAKNKNNRDYTFHLPSAQLRVKGGKDTIEDYEAMLMNPFDEMGHLKLEHGKERKFYIAFVVKDTELKDYHDRLCLLIDGKGQLIGDSKHLTEVDLRIDKVKG</sequence>
<evidence type="ECO:0000256" key="1">
    <source>
        <dbReference type="ARBA" id="ARBA00022729"/>
    </source>
</evidence>
<dbReference type="AlphaFoldDB" id="A0A1I2QME1"/>
<dbReference type="Proteomes" id="UP000182635">
    <property type="component" value="Unassembled WGS sequence"/>
</dbReference>
<reference evidence="3" key="1">
    <citation type="submission" date="2016-10" db="EMBL/GenBank/DDBJ databases">
        <authorList>
            <person name="Varghese N."/>
            <person name="Submissions S."/>
        </authorList>
    </citation>
    <scope>NUCLEOTIDE SEQUENCE [LARGE SCALE GENOMIC DNA]</scope>
    <source>
        <strain evidence="3">DSM 20403</strain>
    </source>
</reference>
<evidence type="ECO:0000313" key="3">
    <source>
        <dbReference type="Proteomes" id="UP000182635"/>
    </source>
</evidence>
<evidence type="ECO:0008006" key="4">
    <source>
        <dbReference type="Google" id="ProtNLM"/>
    </source>
</evidence>
<dbReference type="RefSeq" id="WP_046921948.1">
    <property type="nucleotide sequence ID" value="NZ_AYYL01000015.1"/>
</dbReference>
<organism evidence="2 3">
    <name type="scientific">Ligilactobacillus ruminis DSM 20403 = NBRC 102161</name>
    <dbReference type="NCBI Taxonomy" id="1423798"/>
    <lineage>
        <taxon>Bacteria</taxon>
        <taxon>Bacillati</taxon>
        <taxon>Bacillota</taxon>
        <taxon>Bacilli</taxon>
        <taxon>Lactobacillales</taxon>
        <taxon>Lactobacillaceae</taxon>
        <taxon>Ligilactobacillus</taxon>
    </lineage>
</organism>
<dbReference type="InterPro" id="IPR029050">
    <property type="entry name" value="Immunoprotect_excell_Ig-like"/>
</dbReference>
<gene>
    <name evidence="2" type="ORF">SAMN02910432_00713</name>
</gene>
<protein>
    <recommendedName>
        <fullName evidence="4">DUF4352 domain-containing protein</fullName>
    </recommendedName>
</protein>
<evidence type="ECO:0000313" key="2">
    <source>
        <dbReference type="EMBL" id="SFG28803.1"/>
    </source>
</evidence>
<accession>A0A1I2QME1</accession>
<keyword evidence="1" id="KW-0732">Signal</keyword>
<dbReference type="EMBL" id="FOPI01000009">
    <property type="protein sequence ID" value="SFG28803.1"/>
    <property type="molecule type" value="Genomic_DNA"/>
</dbReference>